<evidence type="ECO:0000313" key="1">
    <source>
        <dbReference type="EMBL" id="VTR21301.1"/>
    </source>
</evidence>
<dbReference type="EMBL" id="CABEEZ010000023">
    <property type="protein sequence ID" value="VTR21301.1"/>
    <property type="molecule type" value="Genomic_DNA"/>
</dbReference>
<accession>A0A4U9TYQ2</accession>
<name>A0A4U9TYQ2_SERFO</name>
<organism evidence="1">
    <name type="scientific">Serratia fonticola</name>
    <dbReference type="NCBI Taxonomy" id="47917"/>
    <lineage>
        <taxon>Bacteria</taxon>
        <taxon>Pseudomonadati</taxon>
        <taxon>Pseudomonadota</taxon>
        <taxon>Gammaproteobacteria</taxon>
        <taxon>Enterobacterales</taxon>
        <taxon>Yersiniaceae</taxon>
        <taxon>Serratia</taxon>
    </lineage>
</organism>
<protein>
    <submittedName>
        <fullName evidence="1">Uncharacterized protein</fullName>
    </submittedName>
</protein>
<reference evidence="1" key="1">
    <citation type="submission" date="2019-05" db="EMBL/GenBank/DDBJ databases">
        <authorList>
            <consortium name="Pathogen Informatics"/>
        </authorList>
    </citation>
    <scope>NUCLEOTIDE SEQUENCE [LARGE SCALE GENOMIC DNA]</scope>
    <source>
        <strain evidence="1">NCTC12965</strain>
    </source>
</reference>
<gene>
    <name evidence="1" type="ORF">NCTC12965_01226</name>
</gene>
<dbReference type="AlphaFoldDB" id="A0A4U9TYQ2"/>
<proteinExistence type="predicted"/>
<sequence>MKIESDKLFIEPLAVASDTQIFSLCADEAEPFPMERQADLQQRSDMQQALADTETLLAQWLQQGIRHQGARGIDRVETLAEALNGYGLVQLSAGLNELPERIRSNNHTELVQRLMTIYQTLRLVKDRQSH</sequence>